<name>A0ABP7Z462_9ACTN</name>
<evidence type="ECO:0000313" key="2">
    <source>
        <dbReference type="EMBL" id="GAA4146976.1"/>
    </source>
</evidence>
<dbReference type="InterPro" id="IPR019282">
    <property type="entry name" value="Glycoamylase-like_cons_dom"/>
</dbReference>
<feature type="domain" description="Glycoamylase-like" evidence="1">
    <location>
        <begin position="22"/>
        <end position="142"/>
    </location>
</feature>
<keyword evidence="3" id="KW-1185">Reference proteome</keyword>
<reference evidence="3" key="1">
    <citation type="journal article" date="2019" name="Int. J. Syst. Evol. Microbiol.">
        <title>The Global Catalogue of Microorganisms (GCM) 10K type strain sequencing project: providing services to taxonomists for standard genome sequencing and annotation.</title>
        <authorList>
            <consortium name="The Broad Institute Genomics Platform"/>
            <consortium name="The Broad Institute Genome Sequencing Center for Infectious Disease"/>
            <person name="Wu L."/>
            <person name="Ma J."/>
        </authorList>
    </citation>
    <scope>NUCLEOTIDE SEQUENCE [LARGE SCALE GENOMIC DNA]</scope>
    <source>
        <strain evidence="3">JCM 17589</strain>
    </source>
</reference>
<organism evidence="2 3">
    <name type="scientific">Streptomyces tunisiensis</name>
    <dbReference type="NCBI Taxonomy" id="948699"/>
    <lineage>
        <taxon>Bacteria</taxon>
        <taxon>Bacillati</taxon>
        <taxon>Actinomycetota</taxon>
        <taxon>Actinomycetes</taxon>
        <taxon>Kitasatosporales</taxon>
        <taxon>Streptomycetaceae</taxon>
        <taxon>Streptomyces</taxon>
    </lineage>
</organism>
<protein>
    <recommendedName>
        <fullName evidence="1">Glycoamylase-like domain-containing protein</fullName>
    </recommendedName>
</protein>
<proteinExistence type="predicted"/>
<dbReference type="EMBL" id="BAABBU010000026">
    <property type="protein sequence ID" value="GAA4146976.1"/>
    <property type="molecule type" value="Genomic_DNA"/>
</dbReference>
<evidence type="ECO:0000259" key="1">
    <source>
        <dbReference type="Pfam" id="PF10091"/>
    </source>
</evidence>
<dbReference type="Proteomes" id="UP001501845">
    <property type="component" value="Unassembled WGS sequence"/>
</dbReference>
<gene>
    <name evidence="2" type="ORF">GCM10022285_53490</name>
</gene>
<dbReference type="Pfam" id="PF10091">
    <property type="entry name" value="Glycoamylase"/>
    <property type="match status" value="1"/>
</dbReference>
<dbReference type="Gene3D" id="1.50.10.140">
    <property type="match status" value="1"/>
</dbReference>
<evidence type="ECO:0000313" key="3">
    <source>
        <dbReference type="Proteomes" id="UP001501845"/>
    </source>
</evidence>
<accession>A0ABP7Z462</accession>
<comment type="caution">
    <text evidence="2">The sequence shown here is derived from an EMBL/GenBank/DDBJ whole genome shotgun (WGS) entry which is preliminary data.</text>
</comment>
<sequence length="161" mass="17464">MLAFAARAFGSHHRYVRGQIDHGLKEAGYGCWGFSPADIPDGGYSEYGVDALGMQEEGYDSKGVVTPHASFRALPYEPAAAVASLTALDRDLGAYDDRYGFRDSVDTSTGRVSDFVLALDQGVVAAALAQQLRSGLLQRPFRTGCFRARVRPLPAKERFSI</sequence>